<evidence type="ECO:0000313" key="1">
    <source>
        <dbReference type="EMBL" id="MBS2962948.1"/>
    </source>
</evidence>
<proteinExistence type="predicted"/>
<evidence type="ECO:0000313" key="2">
    <source>
        <dbReference type="Proteomes" id="UP000677913"/>
    </source>
</evidence>
<protein>
    <submittedName>
        <fullName evidence="1">Uncharacterized protein</fullName>
    </submittedName>
</protein>
<keyword evidence="2" id="KW-1185">Reference proteome</keyword>
<dbReference type="EMBL" id="JAGSXH010000018">
    <property type="protein sequence ID" value="MBS2962948.1"/>
    <property type="molecule type" value="Genomic_DNA"/>
</dbReference>
<name>A0A8J8BBB2_9ACTN</name>
<comment type="caution">
    <text evidence="1">The sequence shown here is derived from an EMBL/GenBank/DDBJ whole genome shotgun (WGS) entry which is preliminary data.</text>
</comment>
<dbReference type="AlphaFoldDB" id="A0A8J8BBB2"/>
<accession>A0A8J8BBB2</accession>
<organism evidence="1 2">
    <name type="scientific">Actinocrinis puniceicyclus</name>
    <dbReference type="NCBI Taxonomy" id="977794"/>
    <lineage>
        <taxon>Bacteria</taxon>
        <taxon>Bacillati</taxon>
        <taxon>Actinomycetota</taxon>
        <taxon>Actinomycetes</taxon>
        <taxon>Catenulisporales</taxon>
        <taxon>Actinospicaceae</taxon>
        <taxon>Actinocrinis</taxon>
    </lineage>
</organism>
<reference evidence="1" key="1">
    <citation type="submission" date="2021-04" db="EMBL/GenBank/DDBJ databases">
        <title>Genome based classification of Actinospica acidithermotolerans sp. nov., an actinobacterium isolated from an Indonesian hot spring.</title>
        <authorList>
            <person name="Kusuma A.B."/>
            <person name="Putra K.E."/>
            <person name="Nafisah S."/>
            <person name="Loh J."/>
            <person name="Nouioui I."/>
            <person name="Goodfellow M."/>
        </authorList>
    </citation>
    <scope>NUCLEOTIDE SEQUENCE</scope>
    <source>
        <strain evidence="1">DSM 45618</strain>
    </source>
</reference>
<dbReference type="RefSeq" id="WP_211466174.1">
    <property type="nucleotide sequence ID" value="NZ_JAGSXH010000018.1"/>
</dbReference>
<dbReference type="Proteomes" id="UP000677913">
    <property type="component" value="Unassembled WGS sequence"/>
</dbReference>
<gene>
    <name evidence="1" type="ORF">KGA66_07830</name>
</gene>
<sequence>MTVPGSDSGRGVRADTGRDALELLRQAERIVAIDYGTDERMRQGVLHMIRSTTDMAAALLDGDLEAARAALGHARASVAAATYAVRVLHDDLRMGL</sequence>